<name>A0A1I4VU47_9GAMM</name>
<evidence type="ECO:0000313" key="3">
    <source>
        <dbReference type="EMBL" id="SFN04569.1"/>
    </source>
</evidence>
<dbReference type="PANTHER" id="PTHR39176">
    <property type="entry name" value="PERIPLASMIC PROTEIN-RELATED"/>
    <property type="match status" value="1"/>
</dbReference>
<dbReference type="Pfam" id="PF07007">
    <property type="entry name" value="LprI"/>
    <property type="match status" value="1"/>
</dbReference>
<dbReference type="AlphaFoldDB" id="A0A1I4VU47"/>
<dbReference type="Gene3D" id="1.20.1270.180">
    <property type="match status" value="1"/>
</dbReference>
<dbReference type="OrthoDB" id="7340239at2"/>
<protein>
    <submittedName>
        <fullName evidence="3">Uncharacterized conserved protein YecT, DUF1311 family</fullName>
    </submittedName>
</protein>
<feature type="chain" id="PRO_5017220962" evidence="1">
    <location>
        <begin position="20"/>
        <end position="127"/>
    </location>
</feature>
<reference evidence="4" key="1">
    <citation type="submission" date="2016-10" db="EMBL/GenBank/DDBJ databases">
        <authorList>
            <person name="Varghese N."/>
            <person name="Submissions S."/>
        </authorList>
    </citation>
    <scope>NUCLEOTIDE SEQUENCE [LARGE SCALE GENOMIC DNA]</scope>
    <source>
        <strain evidence="4">N6PO6</strain>
    </source>
</reference>
<keyword evidence="4" id="KW-1185">Reference proteome</keyword>
<dbReference type="PANTHER" id="PTHR39176:SF1">
    <property type="entry name" value="PERIPLASMIC PROTEIN"/>
    <property type="match status" value="1"/>
</dbReference>
<organism evidence="3 4">
    <name type="scientific">Izhakiella capsodis</name>
    <dbReference type="NCBI Taxonomy" id="1367852"/>
    <lineage>
        <taxon>Bacteria</taxon>
        <taxon>Pseudomonadati</taxon>
        <taxon>Pseudomonadota</taxon>
        <taxon>Gammaproteobacteria</taxon>
        <taxon>Enterobacterales</taxon>
        <taxon>Erwiniaceae</taxon>
        <taxon>Izhakiella</taxon>
    </lineage>
</organism>
<accession>A0A1I4VU47</accession>
<evidence type="ECO:0000256" key="1">
    <source>
        <dbReference type="SAM" id="SignalP"/>
    </source>
</evidence>
<dbReference type="RefSeq" id="WP_092875328.1">
    <property type="nucleotide sequence ID" value="NZ_FOVC01000002.1"/>
</dbReference>
<dbReference type="InterPro" id="IPR009739">
    <property type="entry name" value="LprI-like_N"/>
</dbReference>
<dbReference type="Proteomes" id="UP000242222">
    <property type="component" value="Unassembled WGS sequence"/>
</dbReference>
<evidence type="ECO:0000313" key="4">
    <source>
        <dbReference type="Proteomes" id="UP000242222"/>
    </source>
</evidence>
<keyword evidence="1" id="KW-0732">Signal</keyword>
<proteinExistence type="predicted"/>
<feature type="signal peptide" evidence="1">
    <location>
        <begin position="1"/>
        <end position="19"/>
    </location>
</feature>
<feature type="domain" description="Lysozyme inhibitor LprI-like N-terminal" evidence="2">
    <location>
        <begin position="22"/>
        <end position="112"/>
    </location>
</feature>
<evidence type="ECO:0000259" key="2">
    <source>
        <dbReference type="Pfam" id="PF07007"/>
    </source>
</evidence>
<sequence length="127" mass="14289">MQKLIVASLLIIPTAQALAVDCTKATTQAEMNQCANADYKNADSELNLIYKHVLKSTSGEHKSLLQAAQRKWIEYRNADCQFQTFKSKSGTVWPMNFSTCLENKTRQRTKELKEMLSCPEGDVSCPL</sequence>
<dbReference type="EMBL" id="FOVC01000002">
    <property type="protein sequence ID" value="SFN04569.1"/>
    <property type="molecule type" value="Genomic_DNA"/>
</dbReference>
<gene>
    <name evidence="3" type="ORF">SAMN05216516_10271</name>
</gene>
<dbReference type="STRING" id="1367852.SAMN05216516_10271"/>